<proteinExistence type="inferred from homology"/>
<evidence type="ECO:0000256" key="5">
    <source>
        <dbReference type="ARBA" id="ARBA00022605"/>
    </source>
</evidence>
<evidence type="ECO:0000256" key="11">
    <source>
        <dbReference type="ARBA" id="ARBA00049489"/>
    </source>
</evidence>
<gene>
    <name evidence="12 19" type="primary">hisD</name>
    <name evidence="19" type="ORF">D0Y50_12565</name>
</gene>
<comment type="catalytic activity">
    <reaction evidence="11 12">
        <text>L-histidinol + 2 NAD(+) + H2O = L-histidine + 2 NADH + 3 H(+)</text>
        <dbReference type="Rhea" id="RHEA:20641"/>
        <dbReference type="ChEBI" id="CHEBI:15377"/>
        <dbReference type="ChEBI" id="CHEBI:15378"/>
        <dbReference type="ChEBI" id="CHEBI:57540"/>
        <dbReference type="ChEBI" id="CHEBI:57595"/>
        <dbReference type="ChEBI" id="CHEBI:57699"/>
        <dbReference type="ChEBI" id="CHEBI:57945"/>
        <dbReference type="EC" id="1.1.1.23"/>
    </reaction>
</comment>
<comment type="function">
    <text evidence="1 12">Catalyzes the sequential NAD-dependent oxidations of L-histidinol to L-histidinaldehyde and then to L-histidine.</text>
</comment>
<feature type="binding site" evidence="12 16">
    <location>
        <position position="258"/>
    </location>
    <ligand>
        <name>substrate</name>
    </ligand>
</feature>
<name>A0A346NNK2_9ALTE</name>
<keyword evidence="8 12" id="KW-0560">Oxidoreductase</keyword>
<comment type="pathway">
    <text evidence="2 12">Amino-acid biosynthesis; L-histidine biosynthesis; L-histidine from 5-phospho-alpha-D-ribose 1-diphosphate: step 9/9.</text>
</comment>
<dbReference type="Gene3D" id="3.40.50.1980">
    <property type="entry name" value="Nitrogenase molybdenum iron protein domain"/>
    <property type="match status" value="2"/>
</dbReference>
<feature type="binding site" evidence="12 15">
    <location>
        <position position="210"/>
    </location>
    <ligand>
        <name>NAD(+)</name>
        <dbReference type="ChEBI" id="CHEBI:57540"/>
    </ligand>
</feature>
<evidence type="ECO:0000256" key="1">
    <source>
        <dbReference type="ARBA" id="ARBA00003850"/>
    </source>
</evidence>
<evidence type="ECO:0000256" key="18">
    <source>
        <dbReference type="RuleBase" id="RU004175"/>
    </source>
</evidence>
<dbReference type="PRINTS" id="PR00083">
    <property type="entry name" value="HOLDHDRGNASE"/>
</dbReference>
<dbReference type="InterPro" id="IPR016161">
    <property type="entry name" value="Ald_DH/histidinol_DH"/>
</dbReference>
<dbReference type="KEGG" id="salm:D0Y50_12565"/>
<evidence type="ECO:0000256" key="12">
    <source>
        <dbReference type="HAMAP-Rule" id="MF_01024"/>
    </source>
</evidence>
<organism evidence="19 20">
    <name type="scientific">Salinimonas sediminis</name>
    <dbReference type="NCBI Taxonomy" id="2303538"/>
    <lineage>
        <taxon>Bacteria</taxon>
        <taxon>Pseudomonadati</taxon>
        <taxon>Pseudomonadota</taxon>
        <taxon>Gammaproteobacteria</taxon>
        <taxon>Alteromonadales</taxon>
        <taxon>Alteromonadaceae</taxon>
        <taxon>Alteromonas/Salinimonas group</taxon>
        <taxon>Salinimonas</taxon>
    </lineage>
</organism>
<dbReference type="InterPro" id="IPR012131">
    <property type="entry name" value="Hstdl_DH"/>
</dbReference>
<feature type="binding site" evidence="12 17">
    <location>
        <position position="258"/>
    </location>
    <ligand>
        <name>Zn(2+)</name>
        <dbReference type="ChEBI" id="CHEBI:29105"/>
    </ligand>
</feature>
<evidence type="ECO:0000256" key="8">
    <source>
        <dbReference type="ARBA" id="ARBA00023002"/>
    </source>
</evidence>
<dbReference type="OrthoDB" id="9805269at2"/>
<dbReference type="GO" id="GO:0004399">
    <property type="term" value="F:histidinol dehydrogenase activity"/>
    <property type="evidence" value="ECO:0007669"/>
    <property type="project" value="UniProtKB-UniRule"/>
</dbReference>
<evidence type="ECO:0000256" key="15">
    <source>
        <dbReference type="PIRSR" id="PIRSR000099-2"/>
    </source>
</evidence>
<keyword evidence="10 12" id="KW-0368">Histidine biosynthesis</keyword>
<dbReference type="PIRSF" id="PIRSF000099">
    <property type="entry name" value="Histidinol_dh"/>
    <property type="match status" value="1"/>
</dbReference>
<feature type="binding site" evidence="12 17">
    <location>
        <position position="418"/>
    </location>
    <ligand>
        <name>Zn(2+)</name>
        <dbReference type="ChEBI" id="CHEBI:29105"/>
    </ligand>
</feature>
<dbReference type="NCBIfam" id="TIGR00069">
    <property type="entry name" value="hisD"/>
    <property type="match status" value="1"/>
</dbReference>
<feature type="binding site" evidence="12 16">
    <location>
        <position position="326"/>
    </location>
    <ligand>
        <name>substrate</name>
    </ligand>
</feature>
<dbReference type="UniPathway" id="UPA00031">
    <property type="reaction ID" value="UER00014"/>
</dbReference>
<protein>
    <recommendedName>
        <fullName evidence="4 12">Histidinol dehydrogenase</fullName>
        <shortName evidence="12">HDH</shortName>
        <ecNumber evidence="4 12">1.1.1.23</ecNumber>
    </recommendedName>
</protein>
<feature type="binding site" evidence="12 17">
    <location>
        <position position="359"/>
    </location>
    <ligand>
        <name>Zn(2+)</name>
        <dbReference type="ChEBI" id="CHEBI:29105"/>
    </ligand>
</feature>
<evidence type="ECO:0000256" key="6">
    <source>
        <dbReference type="ARBA" id="ARBA00022723"/>
    </source>
</evidence>
<feature type="binding site" evidence="12 16">
    <location>
        <position position="261"/>
    </location>
    <ligand>
        <name>substrate</name>
    </ligand>
</feature>
<dbReference type="GO" id="GO:0051287">
    <property type="term" value="F:NAD binding"/>
    <property type="evidence" value="ECO:0007669"/>
    <property type="project" value="InterPro"/>
</dbReference>
<dbReference type="PANTHER" id="PTHR21256">
    <property type="entry name" value="HISTIDINOL DEHYDROGENASE HDH"/>
    <property type="match status" value="1"/>
</dbReference>
<evidence type="ECO:0000256" key="4">
    <source>
        <dbReference type="ARBA" id="ARBA00012965"/>
    </source>
</evidence>
<dbReference type="InterPro" id="IPR022695">
    <property type="entry name" value="Histidinol_DH_monofunct"/>
</dbReference>
<evidence type="ECO:0000313" key="20">
    <source>
        <dbReference type="Proteomes" id="UP000262073"/>
    </source>
</evidence>
<dbReference type="FunFam" id="1.20.5.1300:FF:000002">
    <property type="entry name" value="Histidinol dehydrogenase, chloroplastic"/>
    <property type="match status" value="1"/>
</dbReference>
<dbReference type="InterPro" id="IPR001692">
    <property type="entry name" value="Histidinol_DH_CS"/>
</dbReference>
<keyword evidence="7 12" id="KW-0862">Zinc</keyword>
<accession>A0A346NNK2</accession>
<evidence type="ECO:0000256" key="17">
    <source>
        <dbReference type="PIRSR" id="PIRSR000099-4"/>
    </source>
</evidence>
<dbReference type="Pfam" id="PF00815">
    <property type="entry name" value="Histidinol_dh"/>
    <property type="match status" value="1"/>
</dbReference>
<evidence type="ECO:0000256" key="16">
    <source>
        <dbReference type="PIRSR" id="PIRSR000099-3"/>
    </source>
</evidence>
<keyword evidence="20" id="KW-1185">Reference proteome</keyword>
<feature type="active site" description="Proton acceptor" evidence="12 14">
    <location>
        <position position="325"/>
    </location>
</feature>
<dbReference type="RefSeq" id="WP_108568323.1">
    <property type="nucleotide sequence ID" value="NZ_CP031769.1"/>
</dbReference>
<feature type="binding site" evidence="12 16">
    <location>
        <position position="413"/>
    </location>
    <ligand>
        <name>substrate</name>
    </ligand>
</feature>
<dbReference type="AlphaFoldDB" id="A0A346NNK2"/>
<dbReference type="SUPFAM" id="SSF53720">
    <property type="entry name" value="ALDH-like"/>
    <property type="match status" value="1"/>
</dbReference>
<dbReference type="GO" id="GO:0005829">
    <property type="term" value="C:cytosol"/>
    <property type="evidence" value="ECO:0007669"/>
    <property type="project" value="TreeGrafter"/>
</dbReference>
<dbReference type="FunFam" id="3.40.50.1980:FF:000002">
    <property type="entry name" value="Histidinol dehydrogenase, chloroplastic"/>
    <property type="match status" value="1"/>
</dbReference>
<feature type="binding site" evidence="12 17">
    <location>
        <position position="261"/>
    </location>
    <ligand>
        <name>Zn(2+)</name>
        <dbReference type="ChEBI" id="CHEBI:29105"/>
    </ligand>
</feature>
<comment type="cofactor">
    <cofactor evidence="12 17">
        <name>Zn(2+)</name>
        <dbReference type="ChEBI" id="CHEBI:29105"/>
    </cofactor>
    <text evidence="12 17">Binds 1 zinc ion per subunit.</text>
</comment>
<evidence type="ECO:0000256" key="7">
    <source>
        <dbReference type="ARBA" id="ARBA00022833"/>
    </source>
</evidence>
<dbReference type="CDD" id="cd06572">
    <property type="entry name" value="Histidinol_dh"/>
    <property type="match status" value="1"/>
</dbReference>
<evidence type="ECO:0000256" key="3">
    <source>
        <dbReference type="ARBA" id="ARBA00010178"/>
    </source>
</evidence>
<dbReference type="FunFam" id="3.40.50.1980:FF:000001">
    <property type="entry name" value="Histidinol dehydrogenase"/>
    <property type="match status" value="1"/>
</dbReference>
<sequence length="435" mass="45761">MLIWNELDASARRQALARPVLKNSSALKQTVSEIIADVEAEGDDALLRYTRKFDCADLSSLVLTIAQRDALAAQVTPKVADAINTAMANIKQFHQAQQPQDITLTTSPGVVCEQRFAALDAVGLYIPGGTAPLPSTALMLGVPALVAGVNRRVLCTPPNKSGAIAPEIALVASLCDIDEIYLCGGAQAIAAMALGTDTIRQVDKIFGPGNSFVTEAKQQVSLRPDGAAIDMPAGPSEVLVLADDTANPAFVAADLLSQAEHGTDSQAILVSPSAALIEQTQVEVSKQLAALSRNEIATLAMDNARYILTADRAEAIAVSNSYAPEHLIVQLQDSRAAMASIKNAGSVFLGPWSPESAGDYASGTNHVLPTYGYAKNYSSLGLLDFMRRFTVQELSADGLRNLGPDIMVLAAAEGLDAHEKAVGLRLSALKDDSNV</sequence>
<dbReference type="EMBL" id="CP031769">
    <property type="protein sequence ID" value="AXR07109.1"/>
    <property type="molecule type" value="Genomic_DNA"/>
</dbReference>
<feature type="binding site" evidence="12 15">
    <location>
        <position position="187"/>
    </location>
    <ligand>
        <name>NAD(+)</name>
        <dbReference type="ChEBI" id="CHEBI:57540"/>
    </ligand>
</feature>
<dbReference type="PROSITE" id="PS00611">
    <property type="entry name" value="HISOL_DEHYDROGENASE"/>
    <property type="match status" value="1"/>
</dbReference>
<dbReference type="Proteomes" id="UP000262073">
    <property type="component" value="Chromosome"/>
</dbReference>
<keyword evidence="9 12" id="KW-0520">NAD</keyword>
<dbReference type="GO" id="GO:0008270">
    <property type="term" value="F:zinc ion binding"/>
    <property type="evidence" value="ECO:0007669"/>
    <property type="project" value="UniProtKB-UniRule"/>
</dbReference>
<keyword evidence="5 12" id="KW-0028">Amino-acid biosynthesis</keyword>
<comment type="similarity">
    <text evidence="3 12 13 18">Belongs to the histidinol dehydrogenase family.</text>
</comment>
<dbReference type="GO" id="GO:0000105">
    <property type="term" value="P:L-histidine biosynthetic process"/>
    <property type="evidence" value="ECO:0007669"/>
    <property type="project" value="UniProtKB-UniRule"/>
</dbReference>
<dbReference type="HAMAP" id="MF_01024">
    <property type="entry name" value="HisD"/>
    <property type="match status" value="1"/>
</dbReference>
<evidence type="ECO:0000256" key="14">
    <source>
        <dbReference type="PIRSR" id="PIRSR000099-1"/>
    </source>
</evidence>
<dbReference type="EC" id="1.1.1.23" evidence="4 12"/>
<dbReference type="PANTHER" id="PTHR21256:SF2">
    <property type="entry name" value="HISTIDINE BIOSYNTHESIS TRIFUNCTIONAL PROTEIN"/>
    <property type="match status" value="1"/>
</dbReference>
<evidence type="ECO:0000256" key="13">
    <source>
        <dbReference type="PIRNR" id="PIRNR000099"/>
    </source>
</evidence>
<dbReference type="Gene3D" id="1.20.5.1300">
    <property type="match status" value="1"/>
</dbReference>
<evidence type="ECO:0000256" key="9">
    <source>
        <dbReference type="ARBA" id="ARBA00023027"/>
    </source>
</evidence>
<feature type="active site" description="Proton acceptor" evidence="12 14">
    <location>
        <position position="326"/>
    </location>
</feature>
<feature type="binding site" evidence="12 16">
    <location>
        <position position="359"/>
    </location>
    <ligand>
        <name>substrate</name>
    </ligand>
</feature>
<evidence type="ECO:0000256" key="2">
    <source>
        <dbReference type="ARBA" id="ARBA00004940"/>
    </source>
</evidence>
<reference evidence="19 20" key="1">
    <citation type="submission" date="2018-08" db="EMBL/GenBank/DDBJ databases">
        <title>Salinimonas sediminis sp. nov., a piezophilic bacterium isolated from a deep-sea sediment sample from the New Britain Trench.</title>
        <authorList>
            <person name="Cao J."/>
        </authorList>
    </citation>
    <scope>NUCLEOTIDE SEQUENCE [LARGE SCALE GENOMIC DNA]</scope>
    <source>
        <strain evidence="19 20">N102</strain>
    </source>
</reference>
<evidence type="ECO:0000256" key="10">
    <source>
        <dbReference type="ARBA" id="ARBA00023102"/>
    </source>
</evidence>
<feature type="binding site" evidence="12 16">
    <location>
        <position position="418"/>
    </location>
    <ligand>
        <name>substrate</name>
    </ligand>
</feature>
<feature type="binding site" evidence="12 15">
    <location>
        <position position="125"/>
    </location>
    <ligand>
        <name>NAD(+)</name>
        <dbReference type="ChEBI" id="CHEBI:57540"/>
    </ligand>
</feature>
<feature type="binding site" evidence="12 16">
    <location>
        <position position="236"/>
    </location>
    <ligand>
        <name>substrate</name>
    </ligand>
</feature>
<evidence type="ECO:0000313" key="19">
    <source>
        <dbReference type="EMBL" id="AXR07109.1"/>
    </source>
</evidence>
<keyword evidence="6 12" id="KW-0479">Metal-binding</keyword>